<dbReference type="GO" id="GO:0000287">
    <property type="term" value="F:magnesium ion binding"/>
    <property type="evidence" value="ECO:0007669"/>
    <property type="project" value="UniProtKB-UniRule"/>
</dbReference>
<dbReference type="FunFam" id="3.40.50.1000:FF:000001">
    <property type="entry name" value="Phospholipid-transporting ATPase IC"/>
    <property type="match status" value="1"/>
</dbReference>
<evidence type="ECO:0000256" key="24">
    <source>
        <dbReference type="PIRSR" id="PIRSR606539-1"/>
    </source>
</evidence>
<comment type="similarity">
    <text evidence="7 27">Belongs to the cation transport ATPase (P-type) (TC 3.A.3) family. Type IV subfamily.</text>
</comment>
<keyword evidence="15 27" id="KW-1278">Translocase</keyword>
<keyword evidence="8" id="KW-1003">Cell membrane</keyword>
<feature type="binding site" evidence="25">
    <location>
        <position position="582"/>
    </location>
    <ligand>
        <name>ATP</name>
        <dbReference type="ChEBI" id="CHEBI:30616"/>
    </ligand>
</feature>
<organism evidence="31 32">
    <name type="scientific">Sander lucioperca</name>
    <name type="common">Pike-perch</name>
    <name type="synonym">Perca lucioperca</name>
    <dbReference type="NCBI Taxonomy" id="283035"/>
    <lineage>
        <taxon>Eukaryota</taxon>
        <taxon>Metazoa</taxon>
        <taxon>Chordata</taxon>
        <taxon>Craniata</taxon>
        <taxon>Vertebrata</taxon>
        <taxon>Euteleostomi</taxon>
        <taxon>Actinopterygii</taxon>
        <taxon>Neopterygii</taxon>
        <taxon>Teleostei</taxon>
        <taxon>Neoteleostei</taxon>
        <taxon>Acanthomorphata</taxon>
        <taxon>Eupercaria</taxon>
        <taxon>Perciformes</taxon>
        <taxon>Percoidei</taxon>
        <taxon>Percidae</taxon>
        <taxon>Luciopercinae</taxon>
        <taxon>Sander</taxon>
    </lineage>
</organism>
<evidence type="ECO:0000256" key="13">
    <source>
        <dbReference type="ARBA" id="ARBA00022840"/>
    </source>
</evidence>
<keyword evidence="17" id="KW-0333">Golgi apparatus</keyword>
<dbReference type="SUPFAM" id="SSF81653">
    <property type="entry name" value="Calcium ATPase, transduction domain A"/>
    <property type="match status" value="1"/>
</dbReference>
<keyword evidence="16 27" id="KW-1133">Transmembrane helix</keyword>
<evidence type="ECO:0000256" key="9">
    <source>
        <dbReference type="ARBA" id="ARBA00022692"/>
    </source>
</evidence>
<reference evidence="31" key="1">
    <citation type="submission" date="2025-08" db="UniProtKB">
        <authorList>
            <consortium name="Ensembl"/>
        </authorList>
    </citation>
    <scope>IDENTIFICATION</scope>
</reference>
<comment type="cofactor">
    <cofactor evidence="1 26">
        <name>Mg(2+)</name>
        <dbReference type="ChEBI" id="CHEBI:18420"/>
    </cofactor>
</comment>
<dbReference type="PROSITE" id="PS00154">
    <property type="entry name" value="ATPASE_E1_E2"/>
    <property type="match status" value="1"/>
</dbReference>
<feature type="transmembrane region" description="Helical" evidence="27">
    <location>
        <begin position="1058"/>
        <end position="1080"/>
    </location>
</feature>
<dbReference type="Gene3D" id="3.40.50.1000">
    <property type="entry name" value="HAD superfamily/HAD-like"/>
    <property type="match status" value="1"/>
</dbReference>
<dbReference type="InterPro" id="IPR008250">
    <property type="entry name" value="ATPase_P-typ_transduc_dom_A_sf"/>
</dbReference>
<dbReference type="NCBIfam" id="TIGR01652">
    <property type="entry name" value="ATPase-Plipid"/>
    <property type="match status" value="1"/>
</dbReference>
<dbReference type="GO" id="GO:0005783">
    <property type="term" value="C:endoplasmic reticulum"/>
    <property type="evidence" value="ECO:0007669"/>
    <property type="project" value="UniProtKB-SubCell"/>
</dbReference>
<dbReference type="GO" id="GO:0042995">
    <property type="term" value="C:cell projection"/>
    <property type="evidence" value="ECO:0007669"/>
    <property type="project" value="UniProtKB-SubCell"/>
</dbReference>
<evidence type="ECO:0000256" key="5">
    <source>
        <dbReference type="ARBA" id="ARBA00004555"/>
    </source>
</evidence>
<dbReference type="Gene3D" id="2.70.150.10">
    <property type="entry name" value="Calcium-transporting ATPase, cytoplasmic transduction domain A"/>
    <property type="match status" value="1"/>
</dbReference>
<dbReference type="InterPro" id="IPR059000">
    <property type="entry name" value="ATPase_P-type_domA"/>
</dbReference>
<comment type="catalytic activity">
    <reaction evidence="22">
        <text>a 1,2-diacyl-sn-glycero-3-phosphocholine(out) + ATP + H2O = a 1,2-diacyl-sn-glycero-3-phosphocholine(in) + ADP + phosphate + H(+)</text>
        <dbReference type="Rhea" id="RHEA:38583"/>
        <dbReference type="ChEBI" id="CHEBI:15377"/>
        <dbReference type="ChEBI" id="CHEBI:15378"/>
        <dbReference type="ChEBI" id="CHEBI:30616"/>
        <dbReference type="ChEBI" id="CHEBI:43474"/>
        <dbReference type="ChEBI" id="CHEBI:57643"/>
        <dbReference type="ChEBI" id="CHEBI:456216"/>
    </reaction>
    <physiologicalReaction direction="left-to-right" evidence="22">
        <dbReference type="Rhea" id="RHEA:38584"/>
    </physiologicalReaction>
</comment>
<feature type="transmembrane region" description="Helical" evidence="27">
    <location>
        <begin position="1009"/>
        <end position="1028"/>
    </location>
</feature>
<dbReference type="CDD" id="cd02073">
    <property type="entry name" value="P-type_ATPase_APLT_Dnf-like"/>
    <property type="match status" value="1"/>
</dbReference>
<dbReference type="EC" id="7.6.2.1" evidence="27"/>
<dbReference type="NCBIfam" id="TIGR01494">
    <property type="entry name" value="ATPase_P-type"/>
    <property type="match status" value="1"/>
</dbReference>
<feature type="domain" description="P-type ATPase C-terminal" evidence="30">
    <location>
        <begin position="833"/>
        <end position="1087"/>
    </location>
</feature>
<evidence type="ECO:0000256" key="16">
    <source>
        <dbReference type="ARBA" id="ARBA00022989"/>
    </source>
</evidence>
<feature type="binding site" evidence="25">
    <location>
        <position position="605"/>
    </location>
    <ligand>
        <name>ATP</name>
        <dbReference type="ChEBI" id="CHEBI:30616"/>
    </ligand>
</feature>
<feature type="binding site" evidence="25">
    <location>
        <position position="720"/>
    </location>
    <ligand>
        <name>ATP</name>
        <dbReference type="ChEBI" id="CHEBI:30616"/>
    </ligand>
</feature>
<evidence type="ECO:0000256" key="14">
    <source>
        <dbReference type="ARBA" id="ARBA00022842"/>
    </source>
</evidence>
<feature type="binding site" evidence="26">
    <location>
        <position position="807"/>
    </location>
    <ligand>
        <name>Mg(2+)</name>
        <dbReference type="ChEBI" id="CHEBI:18420"/>
    </ligand>
</feature>
<dbReference type="GO" id="GO:0007030">
    <property type="term" value="P:Golgi organization"/>
    <property type="evidence" value="ECO:0007669"/>
    <property type="project" value="TreeGrafter"/>
</dbReference>
<dbReference type="GO" id="GO:0045332">
    <property type="term" value="P:phospholipid translocation"/>
    <property type="evidence" value="ECO:0007669"/>
    <property type="project" value="TreeGrafter"/>
</dbReference>
<keyword evidence="10 26" id="KW-0479">Metal-binding</keyword>
<evidence type="ECO:0000256" key="25">
    <source>
        <dbReference type="PIRSR" id="PIRSR606539-2"/>
    </source>
</evidence>
<feature type="binding site" evidence="25">
    <location>
        <position position="718"/>
    </location>
    <ligand>
        <name>ATP</name>
        <dbReference type="ChEBI" id="CHEBI:30616"/>
    </ligand>
</feature>
<dbReference type="SUPFAM" id="SSF81665">
    <property type="entry name" value="Calcium ATPase, transmembrane domain M"/>
    <property type="match status" value="1"/>
</dbReference>
<dbReference type="Pfam" id="PF16212">
    <property type="entry name" value="PhoLip_ATPase_C"/>
    <property type="match status" value="1"/>
</dbReference>
<comment type="catalytic activity">
    <reaction evidence="20 27">
        <text>ATP + H2O + phospholipidSide 1 = ADP + phosphate + phospholipidSide 2.</text>
        <dbReference type="EC" id="7.6.2.1"/>
    </reaction>
</comment>
<keyword evidence="9 27" id="KW-0812">Transmembrane</keyword>
<feature type="domain" description="P-type ATPase N-terminal" evidence="29">
    <location>
        <begin position="61"/>
        <end position="137"/>
    </location>
</feature>
<dbReference type="GeneTree" id="ENSGT00940000158002"/>
<feature type="transmembrane region" description="Helical" evidence="27">
    <location>
        <begin position="947"/>
        <end position="971"/>
    </location>
</feature>
<evidence type="ECO:0000256" key="1">
    <source>
        <dbReference type="ARBA" id="ARBA00001946"/>
    </source>
</evidence>
<protein>
    <recommendedName>
        <fullName evidence="27">Phospholipid-transporting ATPase</fullName>
        <ecNumber evidence="27">7.6.2.1</ecNumber>
    </recommendedName>
</protein>
<dbReference type="InterPro" id="IPR023214">
    <property type="entry name" value="HAD_sf"/>
</dbReference>
<keyword evidence="13 25" id="KW-0067">ATP-binding</keyword>
<comment type="subcellular location">
    <subcellularLocation>
        <location evidence="2">Apical cell membrane</location>
    </subcellularLocation>
    <subcellularLocation>
        <location evidence="6">Cell membrane</location>
        <topology evidence="6">Multi-pass membrane protein</topology>
    </subcellularLocation>
    <subcellularLocation>
        <location evidence="4">Cell projection</location>
    </subcellularLocation>
    <subcellularLocation>
        <location evidence="3">Endoplasmic reticulum</location>
    </subcellularLocation>
    <subcellularLocation>
        <location evidence="5">Golgi apparatus</location>
    </subcellularLocation>
    <subcellularLocation>
        <location evidence="27">Membrane</location>
        <topology evidence="27">Multi-pass membrane protein</topology>
    </subcellularLocation>
</comment>
<dbReference type="InterPro" id="IPR023299">
    <property type="entry name" value="ATPase_P-typ_cyto_dom_N"/>
</dbReference>
<feature type="binding site" evidence="26">
    <location>
        <position position="811"/>
    </location>
    <ligand>
        <name>Mg(2+)</name>
        <dbReference type="ChEBI" id="CHEBI:18420"/>
    </ligand>
</feature>
<evidence type="ECO:0000256" key="12">
    <source>
        <dbReference type="ARBA" id="ARBA00022824"/>
    </source>
</evidence>
<dbReference type="Pfam" id="PF00122">
    <property type="entry name" value="E1-E2_ATPase"/>
    <property type="match status" value="1"/>
</dbReference>
<dbReference type="PANTHER" id="PTHR24092">
    <property type="entry name" value="PROBABLE PHOSPHOLIPID-TRANSPORTING ATPASE"/>
    <property type="match status" value="1"/>
</dbReference>
<proteinExistence type="inferred from homology"/>
<dbReference type="GO" id="GO:0140327">
    <property type="term" value="F:flippase activity"/>
    <property type="evidence" value="ECO:0007669"/>
    <property type="project" value="UniProtKB-ARBA"/>
</dbReference>
<feature type="binding site" evidence="25">
    <location>
        <position position="448"/>
    </location>
    <ligand>
        <name>ATP</name>
        <dbReference type="ChEBI" id="CHEBI:30616"/>
    </ligand>
</feature>
<evidence type="ECO:0000256" key="21">
    <source>
        <dbReference type="ARBA" id="ARBA00051303"/>
    </source>
</evidence>
<accession>A0A8C9XWI2</accession>
<dbReference type="SUPFAM" id="SSF81660">
    <property type="entry name" value="Metal cation-transporting ATPase, ATP-binding domain N"/>
    <property type="match status" value="1"/>
</dbReference>
<dbReference type="SFLD" id="SFLDS00003">
    <property type="entry name" value="Haloacid_Dehalogenase"/>
    <property type="match status" value="1"/>
</dbReference>
<dbReference type="FunFam" id="3.40.1110.10:FF:000012">
    <property type="entry name" value="Phospholipid-transporting ATPase"/>
    <property type="match status" value="1"/>
</dbReference>
<evidence type="ECO:0000256" key="11">
    <source>
        <dbReference type="ARBA" id="ARBA00022741"/>
    </source>
</evidence>
<keyword evidence="12" id="KW-0256">Endoplasmic reticulum</keyword>
<evidence type="ECO:0000256" key="17">
    <source>
        <dbReference type="ARBA" id="ARBA00023034"/>
    </source>
</evidence>
<evidence type="ECO:0000256" key="10">
    <source>
        <dbReference type="ARBA" id="ARBA00022723"/>
    </source>
</evidence>
<dbReference type="Gene3D" id="3.40.1110.10">
    <property type="entry name" value="Calcium-transporting ATPase, cytoplasmic domain N"/>
    <property type="match status" value="1"/>
</dbReference>
<comment type="catalytic activity">
    <reaction evidence="21">
        <text>a 1,2-diacyl-sn-glycero-3-phospho-L-serine(out) + ATP + H2O = a 1,2-diacyl-sn-glycero-3-phospho-L-serine(in) + ADP + phosphate + H(+)</text>
        <dbReference type="Rhea" id="RHEA:38567"/>
        <dbReference type="ChEBI" id="CHEBI:15377"/>
        <dbReference type="ChEBI" id="CHEBI:15378"/>
        <dbReference type="ChEBI" id="CHEBI:30616"/>
        <dbReference type="ChEBI" id="CHEBI:43474"/>
        <dbReference type="ChEBI" id="CHEBI:57262"/>
        <dbReference type="ChEBI" id="CHEBI:456216"/>
    </reaction>
    <physiologicalReaction direction="left-to-right" evidence="21">
        <dbReference type="Rhea" id="RHEA:38568"/>
    </physiologicalReaction>
</comment>
<dbReference type="FunFam" id="3.40.50.1000:FF:000504">
    <property type="match status" value="1"/>
</dbReference>
<dbReference type="SFLD" id="SFLDF00027">
    <property type="entry name" value="p-type_atpase"/>
    <property type="match status" value="1"/>
</dbReference>
<feature type="binding site" evidence="25">
    <location>
        <position position="447"/>
    </location>
    <ligand>
        <name>ATP</name>
        <dbReference type="ChEBI" id="CHEBI:30616"/>
    </ligand>
</feature>
<evidence type="ECO:0000256" key="26">
    <source>
        <dbReference type="PIRSR" id="PIRSR606539-3"/>
    </source>
</evidence>
<dbReference type="InterPro" id="IPR044492">
    <property type="entry name" value="P_typ_ATPase_HD_dom"/>
</dbReference>
<evidence type="ECO:0000256" key="6">
    <source>
        <dbReference type="ARBA" id="ARBA00004651"/>
    </source>
</evidence>
<feature type="transmembrane region" description="Helical" evidence="27">
    <location>
        <begin position="375"/>
        <end position="400"/>
    </location>
</feature>
<evidence type="ECO:0000259" key="30">
    <source>
        <dbReference type="Pfam" id="PF16212"/>
    </source>
</evidence>
<feature type="domain" description="P-type ATPase A" evidence="28">
    <location>
        <begin position="166"/>
        <end position="232"/>
    </location>
</feature>
<feature type="transmembrane region" description="Helical" evidence="27">
    <location>
        <begin position="108"/>
        <end position="125"/>
    </location>
</feature>
<dbReference type="Pfam" id="PF13246">
    <property type="entry name" value="Cation_ATPase"/>
    <property type="match status" value="1"/>
</dbReference>
<feature type="transmembrane region" description="Helical" evidence="27">
    <location>
        <begin position="331"/>
        <end position="355"/>
    </location>
</feature>
<evidence type="ECO:0000313" key="32">
    <source>
        <dbReference type="Proteomes" id="UP000694568"/>
    </source>
</evidence>
<dbReference type="InterPro" id="IPR001757">
    <property type="entry name" value="P_typ_ATPase"/>
</dbReference>
<evidence type="ECO:0000256" key="19">
    <source>
        <dbReference type="ARBA" id="ARBA00023273"/>
    </source>
</evidence>
<feature type="binding site" evidence="25">
    <location>
        <position position="781"/>
    </location>
    <ligand>
        <name>ATP</name>
        <dbReference type="ChEBI" id="CHEBI:30616"/>
    </ligand>
</feature>
<feature type="transmembrane region" description="Helical" evidence="27">
    <location>
        <begin position="1034"/>
        <end position="1051"/>
    </location>
</feature>
<name>A0A8C9XWI2_SANLU</name>
<dbReference type="PRINTS" id="PR00119">
    <property type="entry name" value="CATATPASE"/>
</dbReference>
<feature type="binding site" evidence="25">
    <location>
        <position position="810"/>
    </location>
    <ligand>
        <name>ATP</name>
        <dbReference type="ChEBI" id="CHEBI:30616"/>
    </ligand>
</feature>
<dbReference type="InterPro" id="IPR032630">
    <property type="entry name" value="P_typ_ATPase_c"/>
</dbReference>
<reference evidence="31" key="2">
    <citation type="submission" date="2025-09" db="UniProtKB">
        <authorList>
            <consortium name="Ensembl"/>
        </authorList>
    </citation>
    <scope>IDENTIFICATION</scope>
</reference>
<dbReference type="GO" id="GO:0005802">
    <property type="term" value="C:trans-Golgi network"/>
    <property type="evidence" value="ECO:0007669"/>
    <property type="project" value="TreeGrafter"/>
</dbReference>
<dbReference type="InterPro" id="IPR036412">
    <property type="entry name" value="HAD-like_sf"/>
</dbReference>
<evidence type="ECO:0000256" key="22">
    <source>
        <dbReference type="ARBA" id="ARBA00052223"/>
    </source>
</evidence>
<feature type="active site" description="4-aspartylphosphate intermediate" evidence="24">
    <location>
        <position position="446"/>
    </location>
</feature>
<dbReference type="PANTHER" id="PTHR24092:SF48">
    <property type="entry name" value="PHOSPHOLIPID-TRANSPORTING ATPASE IC"/>
    <property type="match status" value="1"/>
</dbReference>
<feature type="binding site" evidence="25">
    <location>
        <position position="638"/>
    </location>
    <ligand>
        <name>ATP</name>
        <dbReference type="ChEBI" id="CHEBI:30616"/>
    </ligand>
</feature>
<evidence type="ECO:0000256" key="23">
    <source>
        <dbReference type="ARBA" id="ARBA00062467"/>
    </source>
</evidence>
<evidence type="ECO:0000256" key="20">
    <source>
        <dbReference type="ARBA" id="ARBA00034036"/>
    </source>
</evidence>
<dbReference type="GO" id="GO:0005548">
    <property type="term" value="F:phospholipid transporter activity"/>
    <property type="evidence" value="ECO:0007669"/>
    <property type="project" value="UniProtKB-ARBA"/>
</dbReference>
<dbReference type="GO" id="GO:0016887">
    <property type="term" value="F:ATP hydrolysis activity"/>
    <property type="evidence" value="ECO:0007669"/>
    <property type="project" value="InterPro"/>
</dbReference>
<feature type="transmembrane region" description="Helical" evidence="27">
    <location>
        <begin position="131"/>
        <end position="153"/>
    </location>
</feature>
<keyword evidence="18 27" id="KW-0472">Membrane</keyword>
<evidence type="ECO:0000256" key="8">
    <source>
        <dbReference type="ARBA" id="ARBA00022475"/>
    </source>
</evidence>
<feature type="binding site" evidence="25">
    <location>
        <position position="811"/>
    </location>
    <ligand>
        <name>ATP</name>
        <dbReference type="ChEBI" id="CHEBI:30616"/>
    </ligand>
</feature>
<comment type="subunit">
    <text evidence="23">Component of a P4-ATPase flippase complex which consists of a catalytic alpha subunit ATP8B1 and an accessory beta subunit TMEM30A. The flippase ATP8B1:TMEM30A complex can form an intermediate phosphoenzyme in vitro. Also interacts with beta subunit TMEM30B.</text>
</comment>
<dbReference type="Ensembl" id="ENSSLUT00000017566.1">
    <property type="protein sequence ID" value="ENSSLUP00000017010.1"/>
    <property type="gene ID" value="ENSSLUG00000007350.1"/>
</dbReference>
<evidence type="ECO:0000256" key="3">
    <source>
        <dbReference type="ARBA" id="ARBA00004240"/>
    </source>
</evidence>
<sequence length="1169" mass="133445">MSFPDTSSDESSAYNNNLHLTAAGMSFTYIRNNKGPNIEPWVTNFFIMFSFSEMAWKVKANDRPYHHLPEFKKKVFLCIKKSRYSGNAIKTYKYNVLTFLPLNLYEQFKRVANLYFLVLLILQIIPDIATLPWYTTLIPLVVVLGVTGIKDLVDDLARHRMDKEINNRKCEVLLDGRFQESKWRDMQVGDVVRMKKNDFIPADILLLSSSNPNSLCYVETAELDGETNLKFKLGLRVTDERLQDERQLAEFNALIECEEPNNRLDKFMGTMLYEGKRYPLDLDNMLLRGCKIRNTEVSHGLVIFAGADTKIMKNGGKTRFKRTKIDELMNYMVYSIFVLLILVAAGLAIGHTYWYEAIGSKAWYLFDGKKQDSSYRGFLMFWGYIIALNTMVPISLYVSVEVIRLGQSKFINWDLQMYFLEKDTPAKARTTTLNEQLGQIEYIFSDKTGTLTQNIMQFKKCTIAGRSYDVQFSHSKFLLSFSTGEPTTAAGVFVDHSLVECIRSGKDKDVNEFFKLLSLCHTVMVEHKDDGLVYQAASPDEGALVTAARNFGYVFLSRTQDTITIKEMEEERTYEMLALLDFNSDRKRMSIILKFPDGRIRLYCKGADTVIYERLSPKSRHKETTQTALDIFANATLRTLCLCYKDISADEYEAWSELHQEAQVAMSDRDAALDRVYEQIESNLMLIGATAIEDKLQDGVPETIAKLAMADIKIWVLTGDKKETAENIGYSCSLLTDDMQIHYGEDCKMCKGLHDNKHGGMSLQIDFVDMACECEAVICCRVTPKQKGNVVSLVKKYKKAVTLSIGDGANDVNMIKTADIGVGISGQEGMQAVMSSDYAFAQFRYLERLLLVHGRWSYIRMCKFLRYFFFKNFAFTLVHFWYSFFSGYSSQVAYEDWFITLYNLCYSSLPVLLVGLLDQDVNDKLSLKFPKLYLPGQQGALFNYKNFFISLFHGIFVSLVIFFIPYGAFLQTMGQDGEAPSDYQSFAIVTASSLIFTVNLQISLETSYWTFVNCFAVLGSIAIYFGIMFDIHSAGIHVIFPSVFTFTGAASNALRQPYLWLTIILTVGISLLPVICIQFLHKSIWPSVGDKIQRNRKKYEMELLQEEKKKKAPAFERGRRSRRSAYAFSHSRGYADLISSGRSIRRRPAARGIFQESIREVPQTAAENI</sequence>
<feature type="binding site" evidence="26">
    <location>
        <position position="448"/>
    </location>
    <ligand>
        <name>Mg(2+)</name>
        <dbReference type="ChEBI" id="CHEBI:18420"/>
    </ligand>
</feature>
<dbReference type="InterPro" id="IPR023298">
    <property type="entry name" value="ATPase_P-typ_TM_dom_sf"/>
</dbReference>
<dbReference type="Proteomes" id="UP000694568">
    <property type="component" value="Unplaced"/>
</dbReference>
<feature type="binding site" evidence="25">
    <location>
        <position position="719"/>
    </location>
    <ligand>
        <name>ATP</name>
        <dbReference type="ChEBI" id="CHEBI:30616"/>
    </ligand>
</feature>
<feature type="binding site" evidence="25">
    <location>
        <position position="787"/>
    </location>
    <ligand>
        <name>ATP</name>
        <dbReference type="ChEBI" id="CHEBI:30616"/>
    </ligand>
</feature>
<dbReference type="AlphaFoldDB" id="A0A8C9XWI2"/>
<keyword evidence="32" id="KW-1185">Reference proteome</keyword>
<dbReference type="Pfam" id="PF16209">
    <property type="entry name" value="PhoLip_ATPase_N"/>
    <property type="match status" value="1"/>
</dbReference>
<evidence type="ECO:0000256" key="15">
    <source>
        <dbReference type="ARBA" id="ARBA00022967"/>
    </source>
</evidence>
<evidence type="ECO:0000256" key="2">
    <source>
        <dbReference type="ARBA" id="ARBA00004221"/>
    </source>
</evidence>
<dbReference type="InterPro" id="IPR018303">
    <property type="entry name" value="ATPase_P-typ_P_site"/>
</dbReference>
<dbReference type="InterPro" id="IPR032631">
    <property type="entry name" value="P-type_ATPase_N"/>
</dbReference>
<evidence type="ECO:0000259" key="29">
    <source>
        <dbReference type="Pfam" id="PF16209"/>
    </source>
</evidence>
<dbReference type="InterPro" id="IPR006539">
    <property type="entry name" value="P-type_ATPase_IV"/>
</dbReference>
<evidence type="ECO:0000256" key="27">
    <source>
        <dbReference type="RuleBase" id="RU362033"/>
    </source>
</evidence>
<evidence type="ECO:0000256" key="18">
    <source>
        <dbReference type="ARBA" id="ARBA00023136"/>
    </source>
</evidence>
<evidence type="ECO:0000256" key="7">
    <source>
        <dbReference type="ARBA" id="ARBA00008109"/>
    </source>
</evidence>
<keyword evidence="14 26" id="KW-0460">Magnesium</keyword>
<evidence type="ECO:0000259" key="28">
    <source>
        <dbReference type="Pfam" id="PF00122"/>
    </source>
</evidence>
<feature type="binding site" evidence="26">
    <location>
        <position position="446"/>
    </location>
    <ligand>
        <name>Mg(2+)</name>
        <dbReference type="ChEBI" id="CHEBI:18420"/>
    </ligand>
</feature>
<dbReference type="GO" id="GO:0016324">
    <property type="term" value="C:apical plasma membrane"/>
    <property type="evidence" value="ECO:0007669"/>
    <property type="project" value="UniProtKB-SubCell"/>
</dbReference>
<dbReference type="SUPFAM" id="SSF56784">
    <property type="entry name" value="HAD-like"/>
    <property type="match status" value="1"/>
</dbReference>
<feature type="binding site" evidence="25">
    <location>
        <position position="446"/>
    </location>
    <ligand>
        <name>ATP</name>
        <dbReference type="ChEBI" id="CHEBI:30616"/>
    </ligand>
</feature>
<feature type="transmembrane region" description="Helical" evidence="27">
    <location>
        <begin position="864"/>
        <end position="885"/>
    </location>
</feature>
<dbReference type="SFLD" id="SFLDG00002">
    <property type="entry name" value="C1.7:_P-type_atpase_like"/>
    <property type="match status" value="1"/>
</dbReference>
<feature type="transmembrane region" description="Helical" evidence="27">
    <location>
        <begin position="983"/>
        <end position="1002"/>
    </location>
</feature>
<keyword evidence="19" id="KW-0966">Cell projection</keyword>
<feature type="transmembrane region" description="Helical" evidence="27">
    <location>
        <begin position="897"/>
        <end position="917"/>
    </location>
</feature>
<evidence type="ECO:0000256" key="4">
    <source>
        <dbReference type="ARBA" id="ARBA00004316"/>
    </source>
</evidence>
<feature type="binding site" evidence="25">
    <location>
        <position position="541"/>
    </location>
    <ligand>
        <name>ATP</name>
        <dbReference type="ChEBI" id="CHEBI:30616"/>
    </ligand>
</feature>
<dbReference type="GO" id="GO:0005524">
    <property type="term" value="F:ATP binding"/>
    <property type="evidence" value="ECO:0007669"/>
    <property type="project" value="UniProtKB-UniRule"/>
</dbReference>
<evidence type="ECO:0000313" key="31">
    <source>
        <dbReference type="Ensembl" id="ENSSLUP00000017010.1"/>
    </source>
</evidence>
<keyword evidence="11 25" id="KW-0547">Nucleotide-binding</keyword>